<protein>
    <recommendedName>
        <fullName evidence="2">Phage Mu protein F like protein</fullName>
    </recommendedName>
</protein>
<proteinExistence type="predicted"/>
<gene>
    <name evidence="1" type="ORF">SY212_01310</name>
</gene>
<dbReference type="EMBL" id="BLAM01000017">
    <property type="protein sequence ID" value="GET05101.1"/>
    <property type="molecule type" value="Genomic_DNA"/>
</dbReference>
<sequence>MVLTKQEMEQRIVELQQGDLDLRKELDAYYDQALAYIKSHLEAFYLHYAEEDGLSISQVTQNISQWDKRQWKEAIDELDVSGWLPESKQRAEILGNTAGLNLGNLISAIAGLGIIAWLDKSIQRTQSKAKQIAVDERRFLRSNTLATKRTDKNKQVLPALSSNIWLEGDRVLDEVRGQLFRAYQTGKGLDELRAFLTQQVKANPVSNIADRMYQTQSKIDRLIRSESAKMIDELDTETYIKNKIKWVDWITEPGACKICVGIQLGNPYRVEDAPKLVVDSHPNCRCAKVPSKGPQDSLTTKDKAFIAGVVAGAESNIGKSDEKDTAKTSKEIGEEDTKEYEEILSVLGKEMTPKSLEKFQVMKYNDFEKYKELRDRFIWKQAKFPTQKSFNGHFKKHAKEFEEELTKEQYQEMAADLLSQPVSESILGYETEFRRVRYDKKNNMFVLGDNNKKTITTLLRPIEGSKYYETDWQREFGDN</sequence>
<dbReference type="Proteomes" id="UP000494265">
    <property type="component" value="Unassembled WGS sequence"/>
</dbReference>
<dbReference type="AlphaFoldDB" id="A0A6F9XIL0"/>
<organism evidence="1">
    <name type="scientific">Ligilactobacillus agilis</name>
    <dbReference type="NCBI Taxonomy" id="1601"/>
    <lineage>
        <taxon>Bacteria</taxon>
        <taxon>Bacillati</taxon>
        <taxon>Bacillota</taxon>
        <taxon>Bacilli</taxon>
        <taxon>Lactobacillales</taxon>
        <taxon>Lactobacillaceae</taxon>
        <taxon>Ligilactobacillus</taxon>
    </lineage>
</organism>
<dbReference type="RefSeq" id="WP_225440909.1">
    <property type="nucleotide sequence ID" value="NZ_BLAM01000017.1"/>
</dbReference>
<accession>A0A6F9XIL0</accession>
<evidence type="ECO:0008006" key="2">
    <source>
        <dbReference type="Google" id="ProtNLM"/>
    </source>
</evidence>
<comment type="caution">
    <text evidence="1">The sequence shown here is derived from an EMBL/GenBank/DDBJ whole genome shotgun (WGS) entry which is preliminary data.</text>
</comment>
<evidence type="ECO:0000313" key="1">
    <source>
        <dbReference type="EMBL" id="GET05101.1"/>
    </source>
</evidence>
<name>A0A6F9XIL0_9LACO</name>
<reference evidence="1" key="1">
    <citation type="submission" date="2019-10" db="EMBL/GenBank/DDBJ databases">
        <title>Lactobacillus agilis SY212 Whole Genome Sequencing Project.</title>
        <authorList>
            <person name="Suzuki S."/>
            <person name="Endo A."/>
            <person name="Maeno S."/>
            <person name="Shiwa Y."/>
            <person name="Matsutani M."/>
            <person name="Kajikawa A."/>
        </authorList>
    </citation>
    <scope>NUCLEOTIDE SEQUENCE</scope>
    <source>
        <strain evidence="1">SY212</strain>
    </source>
</reference>